<evidence type="ECO:0000259" key="4">
    <source>
        <dbReference type="PROSITE" id="PS50995"/>
    </source>
</evidence>
<evidence type="ECO:0000256" key="3">
    <source>
        <dbReference type="ARBA" id="ARBA00023163"/>
    </source>
</evidence>
<dbReference type="InterPro" id="IPR036388">
    <property type="entry name" value="WH-like_DNA-bd_sf"/>
</dbReference>
<dbReference type="InterPro" id="IPR036390">
    <property type="entry name" value="WH_DNA-bd_sf"/>
</dbReference>
<dbReference type="Gene3D" id="1.10.10.10">
    <property type="entry name" value="Winged helix-like DNA-binding domain superfamily/Winged helix DNA-binding domain"/>
    <property type="match status" value="1"/>
</dbReference>
<dbReference type="PROSITE" id="PS50995">
    <property type="entry name" value="HTH_MARR_2"/>
    <property type="match status" value="1"/>
</dbReference>
<dbReference type="GO" id="GO:0003700">
    <property type="term" value="F:DNA-binding transcription factor activity"/>
    <property type="evidence" value="ECO:0007669"/>
    <property type="project" value="InterPro"/>
</dbReference>
<proteinExistence type="predicted"/>
<organism evidence="5">
    <name type="scientific">Tunturiibacter psychrotolerans</name>
    <dbReference type="NCBI Taxonomy" id="3069686"/>
    <lineage>
        <taxon>Bacteria</taxon>
        <taxon>Pseudomonadati</taxon>
        <taxon>Acidobacteriota</taxon>
        <taxon>Terriglobia</taxon>
        <taxon>Terriglobales</taxon>
        <taxon>Acidobacteriaceae</taxon>
        <taxon>Tunturiibacter</taxon>
    </lineage>
</organism>
<accession>A0AAU7ZVT1</accession>
<keyword evidence="2" id="KW-0238">DNA-binding</keyword>
<dbReference type="RefSeq" id="WP_353066553.1">
    <property type="nucleotide sequence ID" value="NZ_CP132942.1"/>
</dbReference>
<dbReference type="EMBL" id="CP132942">
    <property type="protein sequence ID" value="XCB34952.1"/>
    <property type="molecule type" value="Genomic_DNA"/>
</dbReference>
<dbReference type="PANTHER" id="PTHR42756:SF1">
    <property type="entry name" value="TRANSCRIPTIONAL REPRESSOR OF EMRAB OPERON"/>
    <property type="match status" value="1"/>
</dbReference>
<dbReference type="AlphaFoldDB" id="A0AAU7ZVT1"/>
<dbReference type="PANTHER" id="PTHR42756">
    <property type="entry name" value="TRANSCRIPTIONAL REGULATOR, MARR"/>
    <property type="match status" value="1"/>
</dbReference>
<sequence>MNREQPAKPSVSELKSHTGFWLRFVSNHVSHAFSRKLLNSGVTVAEWVVLREIFDTDEMPPSALAEQTGLTRGAISKLIERLVLKKLVSRKEGSEDRRYQRIALTPAGRRLVPTLAAIADRNDHEFFKPLTAKEQESLVTTLKKLVHVHNLHKLPTE</sequence>
<dbReference type="GO" id="GO:0003677">
    <property type="term" value="F:DNA binding"/>
    <property type="evidence" value="ECO:0007669"/>
    <property type="project" value="UniProtKB-KW"/>
</dbReference>
<dbReference type="PRINTS" id="PR00598">
    <property type="entry name" value="HTHMARR"/>
</dbReference>
<evidence type="ECO:0000256" key="2">
    <source>
        <dbReference type="ARBA" id="ARBA00023125"/>
    </source>
</evidence>
<dbReference type="InterPro" id="IPR000835">
    <property type="entry name" value="HTH_MarR-typ"/>
</dbReference>
<feature type="domain" description="HTH marR-type" evidence="4">
    <location>
        <begin position="1"/>
        <end position="147"/>
    </location>
</feature>
<gene>
    <name evidence="5" type="ORF">RBB77_08680</name>
</gene>
<evidence type="ECO:0000256" key="1">
    <source>
        <dbReference type="ARBA" id="ARBA00023015"/>
    </source>
</evidence>
<dbReference type="KEGG" id="tpsc:RBB77_08680"/>
<protein>
    <submittedName>
        <fullName evidence="5">MarR family winged helix-turn-helix transcriptional regulator</fullName>
    </submittedName>
</protein>
<dbReference type="SUPFAM" id="SSF46785">
    <property type="entry name" value="Winged helix' DNA-binding domain"/>
    <property type="match status" value="1"/>
</dbReference>
<evidence type="ECO:0000313" key="5">
    <source>
        <dbReference type="EMBL" id="XCB34952.1"/>
    </source>
</evidence>
<dbReference type="SMART" id="SM00347">
    <property type="entry name" value="HTH_MARR"/>
    <property type="match status" value="1"/>
</dbReference>
<name>A0AAU7ZVT1_9BACT</name>
<reference evidence="5" key="2">
    <citation type="journal article" date="2024" name="Environ. Microbiol.">
        <title>Genome analysis and description of Tunturibacter gen. nov. expands the diversity of Terriglobia in tundra soils.</title>
        <authorList>
            <person name="Messyasz A."/>
            <person name="Mannisto M.K."/>
            <person name="Kerkhof L.J."/>
            <person name="Haggblom M.M."/>
        </authorList>
    </citation>
    <scope>NUCLEOTIDE SEQUENCE</scope>
    <source>
        <strain evidence="5">X5P6</strain>
    </source>
</reference>
<reference evidence="5" key="1">
    <citation type="submission" date="2023-08" db="EMBL/GenBank/DDBJ databases">
        <authorList>
            <person name="Messyasz A."/>
            <person name="Mannisto M.K."/>
            <person name="Kerkhof L.J."/>
            <person name="Haggblom M."/>
        </authorList>
    </citation>
    <scope>NUCLEOTIDE SEQUENCE</scope>
    <source>
        <strain evidence="5">X5P6</strain>
    </source>
</reference>
<keyword evidence="1" id="KW-0805">Transcription regulation</keyword>
<dbReference type="Pfam" id="PF12802">
    <property type="entry name" value="MarR_2"/>
    <property type="match status" value="1"/>
</dbReference>
<keyword evidence="3" id="KW-0804">Transcription</keyword>